<accession>D9X8V1</accession>
<organism evidence="1 2">
    <name type="scientific">Streptomyces viridochromogenes (strain DSM 40736 / JCM 4977 / BCRC 1201 / Tue 494)</name>
    <dbReference type="NCBI Taxonomy" id="591159"/>
    <lineage>
        <taxon>Bacteria</taxon>
        <taxon>Bacillati</taxon>
        <taxon>Actinomycetota</taxon>
        <taxon>Actinomycetes</taxon>
        <taxon>Kitasatosporales</taxon>
        <taxon>Streptomycetaceae</taxon>
        <taxon>Streptomyces</taxon>
    </lineage>
</organism>
<proteinExistence type="predicted"/>
<protein>
    <submittedName>
        <fullName evidence="1">Predicted protein</fullName>
    </submittedName>
</protein>
<keyword evidence="2" id="KW-1185">Reference proteome</keyword>
<reference evidence="2" key="1">
    <citation type="submission" date="2009-02" db="EMBL/GenBank/DDBJ databases">
        <title>Annotation of Streptomyces viridochromogenes strain DSM 40736.</title>
        <authorList>
            <consortium name="The Broad Institute Genome Sequencing Platform"/>
            <consortium name="Broad Institute Microbial Sequencing Center"/>
            <person name="Fischbach M."/>
            <person name="Godfrey P."/>
            <person name="Ward D."/>
            <person name="Young S."/>
            <person name="Zeng Q."/>
            <person name="Koehrsen M."/>
            <person name="Alvarado L."/>
            <person name="Berlin A.M."/>
            <person name="Bochicchio J."/>
            <person name="Borenstein D."/>
            <person name="Chapman S.B."/>
            <person name="Chen Z."/>
            <person name="Engels R."/>
            <person name="Freedman E."/>
            <person name="Gellesch M."/>
            <person name="Goldberg J."/>
            <person name="Griggs A."/>
            <person name="Gujja S."/>
            <person name="Heilman E.R."/>
            <person name="Heiman D.I."/>
            <person name="Hepburn T.A."/>
            <person name="Howarth C."/>
            <person name="Jen D."/>
            <person name="Larson L."/>
            <person name="Lewis B."/>
            <person name="Mehta T."/>
            <person name="Park D."/>
            <person name="Pearson M."/>
            <person name="Richards J."/>
            <person name="Roberts A."/>
            <person name="Saif S."/>
            <person name="Shea T.D."/>
            <person name="Shenoy N."/>
            <person name="Sisk P."/>
            <person name="Stolte C."/>
            <person name="Sykes S.N."/>
            <person name="Thomson T."/>
            <person name="Walk T."/>
            <person name="White J."/>
            <person name="Yandava C."/>
            <person name="Straight P."/>
            <person name="Clardy J."/>
            <person name="Hung D."/>
            <person name="Kolter R."/>
            <person name="Mekalanos J."/>
            <person name="Walker S."/>
            <person name="Walsh C.T."/>
            <person name="Wieland-Brown L.C."/>
            <person name="Haas B."/>
            <person name="Nusbaum C."/>
            <person name="Birren B."/>
        </authorList>
    </citation>
    <scope>NUCLEOTIDE SEQUENCE [LARGE SCALE GENOMIC DNA]</scope>
    <source>
        <strain evidence="2">DSM 40736 / JCM 4977 / BCRC 1201 / Tue 494</strain>
    </source>
</reference>
<name>D9X8V1_STRVT</name>
<dbReference type="eggNOG" id="ENOG50322BA">
    <property type="taxonomic scope" value="Bacteria"/>
</dbReference>
<dbReference type="AlphaFoldDB" id="D9X8V1"/>
<gene>
    <name evidence="1" type="ORF">SSQG_06873</name>
</gene>
<evidence type="ECO:0000313" key="1">
    <source>
        <dbReference type="EMBL" id="EFL36355.1"/>
    </source>
</evidence>
<sequence>MMVWIAGRVPHLPSVYGGEPPEVLEVHLYGQEGNGDEYRQFMDADAALDALGYRQPLIVGEVYYDDAEAAGGIRRAMADGDRPVRYLTQWPWPRQSRCPAADVAPPAAYGAYAAAGF</sequence>
<dbReference type="EMBL" id="GG657757">
    <property type="protein sequence ID" value="EFL36355.1"/>
    <property type="molecule type" value="Genomic_DNA"/>
</dbReference>
<dbReference type="Proteomes" id="UP000004184">
    <property type="component" value="Unassembled WGS sequence"/>
</dbReference>
<dbReference type="HOGENOM" id="CLU_2083628_0_0_11"/>
<evidence type="ECO:0000313" key="2">
    <source>
        <dbReference type="Proteomes" id="UP000004184"/>
    </source>
</evidence>